<name>A0A9Q1HGP6_HOLLE</name>
<keyword evidence="3 5" id="KW-1133">Transmembrane helix</keyword>
<keyword evidence="8" id="KW-1185">Reference proteome</keyword>
<keyword evidence="7" id="KW-0547">Nucleotide-binding</keyword>
<dbReference type="GO" id="GO:0140359">
    <property type="term" value="F:ABC-type transporter activity"/>
    <property type="evidence" value="ECO:0007669"/>
    <property type="project" value="InterPro"/>
</dbReference>
<feature type="domain" description="ABC-2 type transporter transmembrane" evidence="6">
    <location>
        <begin position="21"/>
        <end position="182"/>
    </location>
</feature>
<evidence type="ECO:0000256" key="3">
    <source>
        <dbReference type="ARBA" id="ARBA00022989"/>
    </source>
</evidence>
<evidence type="ECO:0000256" key="4">
    <source>
        <dbReference type="ARBA" id="ARBA00023136"/>
    </source>
</evidence>
<evidence type="ECO:0000313" key="8">
    <source>
        <dbReference type="Proteomes" id="UP001152320"/>
    </source>
</evidence>
<dbReference type="GO" id="GO:0005524">
    <property type="term" value="F:ATP binding"/>
    <property type="evidence" value="ECO:0007669"/>
    <property type="project" value="UniProtKB-KW"/>
</dbReference>
<keyword evidence="2 5" id="KW-0812">Transmembrane</keyword>
<gene>
    <name evidence="7" type="ORF">HOLleu_01871</name>
</gene>
<keyword evidence="7" id="KW-0067">ATP-binding</keyword>
<evidence type="ECO:0000256" key="5">
    <source>
        <dbReference type="SAM" id="Phobius"/>
    </source>
</evidence>
<dbReference type="OrthoDB" id="8061355at2759"/>
<dbReference type="InterPro" id="IPR013525">
    <property type="entry name" value="ABC2_TM"/>
</dbReference>
<evidence type="ECO:0000256" key="2">
    <source>
        <dbReference type="ARBA" id="ARBA00022692"/>
    </source>
</evidence>
<accession>A0A9Q1HGP6</accession>
<dbReference type="Proteomes" id="UP001152320">
    <property type="component" value="Chromosome 1"/>
</dbReference>
<sequence length="182" mass="20112">MFRFHHRYGGVTFVDIKDGNVNRTVIKAWYSNIGYHALPTYINVANNALLRASLPAGSNPAEYGITAYNHPVELAEALPDITGWSIASVQFGLVLFLMTALAMVPATLSTLMVQENLNGAKRLHFVSGVTPARYWLTNLIWDMLIYIVPAVLIIIVLLIFGIEAFVSDQNVGTFILLLIVYG</sequence>
<evidence type="ECO:0000313" key="7">
    <source>
        <dbReference type="EMBL" id="KAJ8049227.1"/>
    </source>
</evidence>
<proteinExistence type="predicted"/>
<dbReference type="GO" id="GO:0016020">
    <property type="term" value="C:membrane"/>
    <property type="evidence" value="ECO:0007669"/>
    <property type="project" value="UniProtKB-SubCell"/>
</dbReference>
<dbReference type="Pfam" id="PF12698">
    <property type="entry name" value="ABC2_membrane_3"/>
    <property type="match status" value="1"/>
</dbReference>
<comment type="caution">
    <text evidence="7">The sequence shown here is derived from an EMBL/GenBank/DDBJ whole genome shotgun (WGS) entry which is preliminary data.</text>
</comment>
<dbReference type="EMBL" id="JAIZAY010000001">
    <property type="protein sequence ID" value="KAJ8049227.1"/>
    <property type="molecule type" value="Genomic_DNA"/>
</dbReference>
<keyword evidence="4 5" id="KW-0472">Membrane</keyword>
<organism evidence="7 8">
    <name type="scientific">Holothuria leucospilota</name>
    <name type="common">Black long sea cucumber</name>
    <name type="synonym">Mertensiothuria leucospilota</name>
    <dbReference type="NCBI Taxonomy" id="206669"/>
    <lineage>
        <taxon>Eukaryota</taxon>
        <taxon>Metazoa</taxon>
        <taxon>Echinodermata</taxon>
        <taxon>Eleutherozoa</taxon>
        <taxon>Echinozoa</taxon>
        <taxon>Holothuroidea</taxon>
        <taxon>Aspidochirotacea</taxon>
        <taxon>Aspidochirotida</taxon>
        <taxon>Holothuriidae</taxon>
        <taxon>Holothuria</taxon>
    </lineage>
</organism>
<comment type="subcellular location">
    <subcellularLocation>
        <location evidence="1">Membrane</location>
        <topology evidence="1">Multi-pass membrane protein</topology>
    </subcellularLocation>
</comment>
<evidence type="ECO:0000256" key="1">
    <source>
        <dbReference type="ARBA" id="ARBA00004141"/>
    </source>
</evidence>
<dbReference type="AlphaFoldDB" id="A0A9Q1HGP6"/>
<evidence type="ECO:0000259" key="6">
    <source>
        <dbReference type="Pfam" id="PF12698"/>
    </source>
</evidence>
<feature type="transmembrane region" description="Helical" evidence="5">
    <location>
        <begin position="91"/>
        <end position="113"/>
    </location>
</feature>
<protein>
    <submittedName>
        <fullName evidence="7">ATP-binding cassette sub-family A member 1</fullName>
    </submittedName>
</protein>
<reference evidence="7" key="1">
    <citation type="submission" date="2021-10" db="EMBL/GenBank/DDBJ databases">
        <title>Tropical sea cucumber genome reveals ecological adaptation and Cuvierian tubules defense mechanism.</title>
        <authorList>
            <person name="Chen T."/>
        </authorList>
    </citation>
    <scope>NUCLEOTIDE SEQUENCE</scope>
    <source>
        <strain evidence="7">Nanhai2018</strain>
        <tissue evidence="7">Muscle</tissue>
    </source>
</reference>
<feature type="transmembrane region" description="Helical" evidence="5">
    <location>
        <begin position="143"/>
        <end position="166"/>
    </location>
</feature>